<comment type="caution">
    <text evidence="1">The sequence shown here is derived from an EMBL/GenBank/DDBJ whole genome shotgun (WGS) entry which is preliminary data.</text>
</comment>
<protein>
    <submittedName>
        <fullName evidence="1">TPR end-of-group domain-containing protein</fullName>
    </submittedName>
</protein>
<sequence length="581" mass="65910">MLSLAGYGQENRTGSTNRFLSDANMIPTKLKLEGDSIRFTIKGSIPVESVLIPRNPRLTLTLYSSGGAIEFGELPIVKQVANFTYEKKFSVKYESWMQGAFLELEFFQGKKGTTTPTESKILGKGIISPQLMVKFGEVYPNEPIPQVGLYQLTGGIDRELENRQEFELIFNPGTSVLKAGAENLDTFKRIGDFIKKNPTILQVKITGIQSPEQAEGRNSQLGNMRAQVAQKNLLQRFPEIPSSVMKIESRWNDWFDLRLLLKEYQGISTQRKDELYEILLNNESFLEKGERIKKLPGYNQLAGDLFPKLRAAKVEITAKPAQGLNLEQTNRLREAMSGNSGVNRLTFAEWALAAESSQSLDEKALIYSKMTEFYRSAIPYNNMAVVRMRQAQRTLDIGSKEILWEEAERLLNQAYRIESNAYSLHNLGQILALKGEYWEAYKKLSEASVLSKNPDFIHSNEMLRGALDVQRGDYKLATLRFDFPTKDPKDLFNKGLAYYMLNDYIKATQFFEESVIQGREFGFGYYGLAMIAVQSGQAEIAVIQLKKAISYNSSLLEKLVNDPIFDELMKDPSFFNELKSN</sequence>
<organism evidence="1 2">
    <name type="scientific">Algoriphagus aquatilis</name>
    <dbReference type="NCBI Taxonomy" id="490186"/>
    <lineage>
        <taxon>Bacteria</taxon>
        <taxon>Pseudomonadati</taxon>
        <taxon>Bacteroidota</taxon>
        <taxon>Cytophagia</taxon>
        <taxon>Cytophagales</taxon>
        <taxon>Cyclobacteriaceae</taxon>
        <taxon>Algoriphagus</taxon>
    </lineage>
</organism>
<dbReference type="EMBL" id="JBHSKS010000006">
    <property type="protein sequence ID" value="MFC5192118.1"/>
    <property type="molecule type" value="Genomic_DNA"/>
</dbReference>
<dbReference type="Gene3D" id="1.25.40.10">
    <property type="entry name" value="Tetratricopeptide repeat domain"/>
    <property type="match status" value="2"/>
</dbReference>
<proteinExistence type="predicted"/>
<dbReference type="NCBIfam" id="NF047558">
    <property type="entry name" value="TPR_END_plus"/>
    <property type="match status" value="1"/>
</dbReference>
<gene>
    <name evidence="1" type="ORF">ACFPIK_10090</name>
</gene>
<accession>A0ABW0BWW7</accession>
<name>A0ABW0BWW7_9BACT</name>
<dbReference type="InterPro" id="IPR036737">
    <property type="entry name" value="OmpA-like_sf"/>
</dbReference>
<evidence type="ECO:0000313" key="1">
    <source>
        <dbReference type="EMBL" id="MFC5192118.1"/>
    </source>
</evidence>
<dbReference type="InterPro" id="IPR019734">
    <property type="entry name" value="TPR_rpt"/>
</dbReference>
<reference evidence="2" key="1">
    <citation type="journal article" date="2019" name="Int. J. Syst. Evol. Microbiol.">
        <title>The Global Catalogue of Microorganisms (GCM) 10K type strain sequencing project: providing services to taxonomists for standard genome sequencing and annotation.</title>
        <authorList>
            <consortium name="The Broad Institute Genomics Platform"/>
            <consortium name="The Broad Institute Genome Sequencing Center for Infectious Disease"/>
            <person name="Wu L."/>
            <person name="Ma J."/>
        </authorList>
    </citation>
    <scope>NUCLEOTIDE SEQUENCE [LARGE SCALE GENOMIC DNA]</scope>
    <source>
        <strain evidence="2">CGMCC 1.7030</strain>
    </source>
</reference>
<dbReference type="SUPFAM" id="SSF48452">
    <property type="entry name" value="TPR-like"/>
    <property type="match status" value="1"/>
</dbReference>
<dbReference type="SMART" id="SM00028">
    <property type="entry name" value="TPR"/>
    <property type="match status" value="3"/>
</dbReference>
<keyword evidence="2" id="KW-1185">Reference proteome</keyword>
<evidence type="ECO:0000313" key="2">
    <source>
        <dbReference type="Proteomes" id="UP001596163"/>
    </source>
</evidence>
<dbReference type="Proteomes" id="UP001596163">
    <property type="component" value="Unassembled WGS sequence"/>
</dbReference>
<dbReference type="InterPro" id="IPR011990">
    <property type="entry name" value="TPR-like_helical_dom_sf"/>
</dbReference>
<dbReference type="RefSeq" id="WP_377914817.1">
    <property type="nucleotide sequence ID" value="NZ_JBHSKS010000006.1"/>
</dbReference>
<dbReference type="Gene3D" id="3.30.1330.60">
    <property type="entry name" value="OmpA-like domain"/>
    <property type="match status" value="1"/>
</dbReference>